<evidence type="ECO:0008006" key="4">
    <source>
        <dbReference type="Google" id="ProtNLM"/>
    </source>
</evidence>
<dbReference type="Proteomes" id="UP001218218">
    <property type="component" value="Unassembled WGS sequence"/>
</dbReference>
<sequence length="111" mass="12692">MAQLAILLMLFLSVQCIFAASVPVRERNGQRMARGLPPLPPRWKPTGTHAYLWAPSLSISITVHVVEQSQKQARRDCLHQRVAVLTDYFGASRTLAHPQLYPRLVIHFFRF</sequence>
<evidence type="ECO:0000313" key="2">
    <source>
        <dbReference type="EMBL" id="KAJ7306734.1"/>
    </source>
</evidence>
<organism evidence="2 3">
    <name type="scientific">Mycena albidolilacea</name>
    <dbReference type="NCBI Taxonomy" id="1033008"/>
    <lineage>
        <taxon>Eukaryota</taxon>
        <taxon>Fungi</taxon>
        <taxon>Dikarya</taxon>
        <taxon>Basidiomycota</taxon>
        <taxon>Agaricomycotina</taxon>
        <taxon>Agaricomycetes</taxon>
        <taxon>Agaricomycetidae</taxon>
        <taxon>Agaricales</taxon>
        <taxon>Marasmiineae</taxon>
        <taxon>Mycenaceae</taxon>
        <taxon>Mycena</taxon>
    </lineage>
</organism>
<keyword evidence="1" id="KW-0732">Signal</keyword>
<proteinExistence type="predicted"/>
<comment type="caution">
    <text evidence="2">The sequence shown here is derived from an EMBL/GenBank/DDBJ whole genome shotgun (WGS) entry which is preliminary data.</text>
</comment>
<gene>
    <name evidence="2" type="ORF">DFH08DRAFT_1088909</name>
</gene>
<feature type="signal peptide" evidence="1">
    <location>
        <begin position="1"/>
        <end position="19"/>
    </location>
</feature>
<dbReference type="EMBL" id="JARIHO010000092">
    <property type="protein sequence ID" value="KAJ7306734.1"/>
    <property type="molecule type" value="Genomic_DNA"/>
</dbReference>
<dbReference type="AlphaFoldDB" id="A0AAD7EA88"/>
<keyword evidence="3" id="KW-1185">Reference proteome</keyword>
<protein>
    <recommendedName>
        <fullName evidence="4">Secreted protein</fullName>
    </recommendedName>
</protein>
<evidence type="ECO:0000313" key="3">
    <source>
        <dbReference type="Proteomes" id="UP001218218"/>
    </source>
</evidence>
<feature type="chain" id="PRO_5042227613" description="Secreted protein" evidence="1">
    <location>
        <begin position="20"/>
        <end position="111"/>
    </location>
</feature>
<name>A0AAD7EA88_9AGAR</name>
<accession>A0AAD7EA88</accession>
<evidence type="ECO:0000256" key="1">
    <source>
        <dbReference type="SAM" id="SignalP"/>
    </source>
</evidence>
<reference evidence="2" key="1">
    <citation type="submission" date="2023-03" db="EMBL/GenBank/DDBJ databases">
        <title>Massive genome expansion in bonnet fungi (Mycena s.s.) driven by repeated elements and novel gene families across ecological guilds.</title>
        <authorList>
            <consortium name="Lawrence Berkeley National Laboratory"/>
            <person name="Harder C.B."/>
            <person name="Miyauchi S."/>
            <person name="Viragh M."/>
            <person name="Kuo A."/>
            <person name="Thoen E."/>
            <person name="Andreopoulos B."/>
            <person name="Lu D."/>
            <person name="Skrede I."/>
            <person name="Drula E."/>
            <person name="Henrissat B."/>
            <person name="Morin E."/>
            <person name="Kohler A."/>
            <person name="Barry K."/>
            <person name="LaButti K."/>
            <person name="Morin E."/>
            <person name="Salamov A."/>
            <person name="Lipzen A."/>
            <person name="Mereny Z."/>
            <person name="Hegedus B."/>
            <person name="Baldrian P."/>
            <person name="Stursova M."/>
            <person name="Weitz H."/>
            <person name="Taylor A."/>
            <person name="Grigoriev I.V."/>
            <person name="Nagy L.G."/>
            <person name="Martin F."/>
            <person name="Kauserud H."/>
        </authorList>
    </citation>
    <scope>NUCLEOTIDE SEQUENCE</scope>
    <source>
        <strain evidence="2">CBHHK002</strain>
    </source>
</reference>